<dbReference type="Pfam" id="PF05929">
    <property type="entry name" value="Phage_GPO"/>
    <property type="match status" value="1"/>
</dbReference>
<organism evidence="2 3">
    <name type="scientific">Vitreoscilla massiliensis</name>
    <dbReference type="NCBI Taxonomy" id="1689272"/>
    <lineage>
        <taxon>Bacteria</taxon>
        <taxon>Pseudomonadati</taxon>
        <taxon>Pseudomonadota</taxon>
        <taxon>Betaproteobacteria</taxon>
        <taxon>Neisseriales</taxon>
        <taxon>Neisseriaceae</taxon>
        <taxon>Vitreoscilla</taxon>
    </lineage>
</organism>
<reference evidence="2 3" key="1">
    <citation type="journal article" date="2022" name="Res Sq">
        <title>Evolution of multicellular longitudinally dividing oral cavity symbionts (Neisseriaceae).</title>
        <authorList>
            <person name="Nyongesa S."/>
            <person name="Weber P."/>
            <person name="Bernet E."/>
            <person name="Pullido F."/>
            <person name="Nieckarz M."/>
            <person name="Delaby M."/>
            <person name="Nieves C."/>
            <person name="Viehboeck T."/>
            <person name="Krause N."/>
            <person name="Rivera-Millot A."/>
            <person name="Nakamura A."/>
            <person name="Vischer N."/>
            <person name="VanNieuwenhze M."/>
            <person name="Brun Y."/>
            <person name="Cava F."/>
            <person name="Bulgheresi S."/>
            <person name="Veyrier F."/>
        </authorList>
    </citation>
    <scope>NUCLEOTIDE SEQUENCE [LARGE SCALE GENOMIC DNA]</scope>
    <source>
        <strain evidence="2 3">SN4</strain>
    </source>
</reference>
<gene>
    <name evidence="2" type="ORF">LVJ82_04505</name>
</gene>
<dbReference type="RefSeq" id="WP_058355855.1">
    <property type="nucleotide sequence ID" value="NZ_CABKVG010000008.1"/>
</dbReference>
<protein>
    <submittedName>
        <fullName evidence="2">GPO family capsid scaffolding protein</fullName>
    </submittedName>
</protein>
<evidence type="ECO:0000313" key="3">
    <source>
        <dbReference type="Proteomes" id="UP000832011"/>
    </source>
</evidence>
<accession>A0ABY4E9Z6</accession>
<feature type="region of interest" description="Disordered" evidence="1">
    <location>
        <begin position="249"/>
        <end position="279"/>
    </location>
</feature>
<dbReference type="EMBL" id="CP091511">
    <property type="protein sequence ID" value="UOO90252.1"/>
    <property type="molecule type" value="Genomic_DNA"/>
</dbReference>
<sequence length="279" mass="30910">MPQPQNTPIKFSKGQWFCIGTSGKTVDGRDIKPEWLEQCAEDYDPELYGARINVEHLRSAWPGSEFAGYGDVTALKTESANGITKLFAQIDPTDKLVALNQKREKIYTSMELHTNFQEKQRAYLVGLAITDSPSSVGTSALQFNTDANSPYSIKPEFYISEPTAMTQNTQAQQDNAATVEKEDQAPSWFTKFFSKSAPASEAKVDAADLQKYRTETEAGFAAAGQAIQDLEAKQNQQFTAVMDELKNLRQELSQQPAPQEDTKLHTGADASVKYTAPNY</sequence>
<keyword evidence="3" id="KW-1185">Reference proteome</keyword>
<dbReference type="InterPro" id="IPR009228">
    <property type="entry name" value="Capsid_scaffold_GpO"/>
</dbReference>
<proteinExistence type="predicted"/>
<dbReference type="Proteomes" id="UP000832011">
    <property type="component" value="Chromosome"/>
</dbReference>
<name>A0ABY4E9Z6_9NEIS</name>
<evidence type="ECO:0000256" key="1">
    <source>
        <dbReference type="SAM" id="MobiDB-lite"/>
    </source>
</evidence>
<evidence type="ECO:0000313" key="2">
    <source>
        <dbReference type="EMBL" id="UOO90252.1"/>
    </source>
</evidence>